<dbReference type="EMBL" id="QOIN01000043">
    <property type="protein sequence ID" value="RCG23001.1"/>
    <property type="molecule type" value="Genomic_DNA"/>
</dbReference>
<dbReference type="InterPro" id="IPR002575">
    <property type="entry name" value="Aminoglycoside_PTrfase"/>
</dbReference>
<feature type="domain" description="Aminoglycoside phosphotransferase" evidence="2">
    <location>
        <begin position="103"/>
        <end position="312"/>
    </location>
</feature>
<dbReference type="SUPFAM" id="SSF56112">
    <property type="entry name" value="Protein kinase-like (PK-like)"/>
    <property type="match status" value="1"/>
</dbReference>
<evidence type="ECO:0000256" key="1">
    <source>
        <dbReference type="SAM" id="MobiDB-lite"/>
    </source>
</evidence>
<keyword evidence="3" id="KW-0808">Transferase</keyword>
<organism evidence="3 4">
    <name type="scientific">Streptomyces diacarni</name>
    <dbReference type="NCBI Taxonomy" id="2800381"/>
    <lineage>
        <taxon>Bacteria</taxon>
        <taxon>Bacillati</taxon>
        <taxon>Actinomycetota</taxon>
        <taxon>Actinomycetes</taxon>
        <taxon>Kitasatosporales</taxon>
        <taxon>Streptomycetaceae</taxon>
        <taxon>Streptomyces</taxon>
    </lineage>
</organism>
<dbReference type="Proteomes" id="UP000252914">
    <property type="component" value="Unassembled WGS sequence"/>
</dbReference>
<evidence type="ECO:0000259" key="2">
    <source>
        <dbReference type="Pfam" id="PF01636"/>
    </source>
</evidence>
<sequence>MAVSGPCATTGESACGPTRSPGGPRPGSPPWIGRVLDIHWGISPRASVLRPLRPAAGRPLSHTSGLWRVSVSGEPGRGGGEFVLKAQLTAEALRPVAFHVIKRQVMEVVARQGVPVAVAVPALDGAPAVLRDGIGCELLPLLPGTAHPAVTPARAREIVATGLGLRSVLDGLPEQVVRALAPYPVDPLVAQPCWRAALEDALGRLGPMAARRPDGWGRLVSGALRELECAGPLLERLTEAGEQAARGTAVVHGDLHHRHFLFGEADRHRITGVLDFDNLRVDDRLLDLAWTAASAGRVAGGRAARREGARAFVRAAEGAGLLAPGEAGLLMPRLLAYAVPIVVDIAKDVLERDILDDLWAEYLDLLSPARMADTHALLTQ</sequence>
<comment type="caution">
    <text evidence="3">The sequence shown here is derived from an EMBL/GenBank/DDBJ whole genome shotgun (WGS) entry which is preliminary data.</text>
</comment>
<evidence type="ECO:0000313" key="3">
    <source>
        <dbReference type="EMBL" id="RCG23001.1"/>
    </source>
</evidence>
<dbReference type="AlphaFoldDB" id="A0A367EYB0"/>
<protein>
    <submittedName>
        <fullName evidence="3">Aminoglycoside phosphotransferase family protein</fullName>
    </submittedName>
</protein>
<proteinExistence type="predicted"/>
<dbReference type="Gene3D" id="3.90.1200.10">
    <property type="match status" value="1"/>
</dbReference>
<evidence type="ECO:0000313" key="4">
    <source>
        <dbReference type="Proteomes" id="UP000252914"/>
    </source>
</evidence>
<name>A0A367EYB0_9ACTN</name>
<dbReference type="Pfam" id="PF01636">
    <property type="entry name" value="APH"/>
    <property type="match status" value="1"/>
</dbReference>
<dbReference type="InterPro" id="IPR011009">
    <property type="entry name" value="Kinase-like_dom_sf"/>
</dbReference>
<feature type="region of interest" description="Disordered" evidence="1">
    <location>
        <begin position="1"/>
        <end position="30"/>
    </location>
</feature>
<dbReference type="GO" id="GO:0016740">
    <property type="term" value="F:transferase activity"/>
    <property type="evidence" value="ECO:0007669"/>
    <property type="project" value="UniProtKB-KW"/>
</dbReference>
<accession>A0A367EYB0</accession>
<keyword evidence="4" id="KW-1185">Reference proteome</keyword>
<reference evidence="3 4" key="1">
    <citation type="submission" date="2018-06" db="EMBL/GenBank/DDBJ databases">
        <title>Streptomyces reniochalinae sp. nov. and Streptomyces diacarnus sp. nov. from marine sponges.</title>
        <authorList>
            <person name="Li L."/>
        </authorList>
    </citation>
    <scope>NUCLEOTIDE SEQUENCE [LARGE SCALE GENOMIC DNA]</scope>
    <source>
        <strain evidence="3 4">LHW51701</strain>
    </source>
</reference>
<gene>
    <name evidence="3" type="ORF">DTL70_14985</name>
</gene>